<dbReference type="SUPFAM" id="SSF102114">
    <property type="entry name" value="Radical SAM enzymes"/>
    <property type="match status" value="1"/>
</dbReference>
<evidence type="ECO:0000256" key="13">
    <source>
        <dbReference type="ARBA" id="ARBA00031213"/>
    </source>
</evidence>
<dbReference type="InterPro" id="IPR002792">
    <property type="entry name" value="TRAM_dom"/>
</dbReference>
<comment type="cofactor">
    <cofactor evidence="1">
        <name>[4Fe-4S] cluster</name>
        <dbReference type="ChEBI" id="CHEBI:49883"/>
    </cofactor>
</comment>
<evidence type="ECO:0000313" key="20">
    <source>
        <dbReference type="EMBL" id="KAG2566293.1"/>
    </source>
</evidence>
<evidence type="ECO:0000259" key="18">
    <source>
        <dbReference type="PROSITE" id="PS51449"/>
    </source>
</evidence>
<proteinExistence type="inferred from homology"/>
<evidence type="ECO:0000256" key="3">
    <source>
        <dbReference type="ARBA" id="ARBA00008616"/>
    </source>
</evidence>
<dbReference type="GO" id="GO:0046872">
    <property type="term" value="F:metal ion binding"/>
    <property type="evidence" value="ECO:0007669"/>
    <property type="project" value="UniProtKB-KW"/>
</dbReference>
<keyword evidence="6" id="KW-0004">4Fe-4S</keyword>
<evidence type="ECO:0000256" key="2">
    <source>
        <dbReference type="ARBA" id="ARBA00002399"/>
    </source>
</evidence>
<evidence type="ECO:0000256" key="11">
    <source>
        <dbReference type="ARBA" id="ARBA00023004"/>
    </source>
</evidence>
<keyword evidence="7" id="KW-0808">Transferase</keyword>
<dbReference type="PANTHER" id="PTHR11918:SF45">
    <property type="entry name" value="THREONYLCARBAMOYLADENOSINE TRNA METHYLTHIOTRANSFERASE"/>
    <property type="match status" value="1"/>
</dbReference>
<dbReference type="CDD" id="cd01335">
    <property type="entry name" value="Radical_SAM"/>
    <property type="match status" value="1"/>
</dbReference>
<dbReference type="EMBL" id="CM029050">
    <property type="protein sequence ID" value="KAG2566293.1"/>
    <property type="molecule type" value="Genomic_DNA"/>
</dbReference>
<comment type="catalytic activity">
    <reaction evidence="14">
        <text>N(6)-L-threonylcarbamoyladenosine(37) in tRNA + (sulfur carrier)-SH + AH2 + 2 S-adenosyl-L-methionine = 2-methylsulfanyl-N(6)-L-threonylcarbamoyladenosine(37) in tRNA + (sulfur carrier)-H + 5'-deoxyadenosine + L-methionine + A + S-adenosyl-L-homocysteine + 2 H(+)</text>
        <dbReference type="Rhea" id="RHEA:37075"/>
        <dbReference type="Rhea" id="RHEA-COMP:10163"/>
        <dbReference type="Rhea" id="RHEA-COMP:11092"/>
        <dbReference type="Rhea" id="RHEA-COMP:14737"/>
        <dbReference type="Rhea" id="RHEA-COMP:14739"/>
        <dbReference type="ChEBI" id="CHEBI:13193"/>
        <dbReference type="ChEBI" id="CHEBI:15378"/>
        <dbReference type="ChEBI" id="CHEBI:17319"/>
        <dbReference type="ChEBI" id="CHEBI:17499"/>
        <dbReference type="ChEBI" id="CHEBI:29917"/>
        <dbReference type="ChEBI" id="CHEBI:57844"/>
        <dbReference type="ChEBI" id="CHEBI:57856"/>
        <dbReference type="ChEBI" id="CHEBI:59789"/>
        <dbReference type="ChEBI" id="CHEBI:64428"/>
        <dbReference type="ChEBI" id="CHEBI:74418"/>
        <dbReference type="ChEBI" id="CHEBI:74420"/>
        <dbReference type="EC" id="2.8.4.5"/>
    </reaction>
</comment>
<dbReference type="InterPro" id="IPR006638">
    <property type="entry name" value="Elp3/MiaA/NifB-like_rSAM"/>
</dbReference>
<organism evidence="20 21">
    <name type="scientific">Panicum virgatum</name>
    <name type="common">Blackwell switchgrass</name>
    <dbReference type="NCBI Taxonomy" id="38727"/>
    <lineage>
        <taxon>Eukaryota</taxon>
        <taxon>Viridiplantae</taxon>
        <taxon>Streptophyta</taxon>
        <taxon>Embryophyta</taxon>
        <taxon>Tracheophyta</taxon>
        <taxon>Spermatophyta</taxon>
        <taxon>Magnoliopsida</taxon>
        <taxon>Liliopsida</taxon>
        <taxon>Poales</taxon>
        <taxon>Poaceae</taxon>
        <taxon>PACMAD clade</taxon>
        <taxon>Panicoideae</taxon>
        <taxon>Panicodae</taxon>
        <taxon>Paniceae</taxon>
        <taxon>Panicinae</taxon>
        <taxon>Panicum</taxon>
        <taxon>Panicum sect. Hiantes</taxon>
    </lineage>
</organism>
<dbReference type="AlphaFoldDB" id="A0A8T0PWF2"/>
<feature type="domain" description="TRAM" evidence="17">
    <location>
        <begin position="308"/>
        <end position="370"/>
    </location>
</feature>
<name>A0A8T0PWF2_PANVG</name>
<evidence type="ECO:0000256" key="5">
    <source>
        <dbReference type="ARBA" id="ARBA00018810"/>
    </source>
</evidence>
<dbReference type="SMART" id="SM00729">
    <property type="entry name" value="Elp3"/>
    <property type="match status" value="1"/>
</dbReference>
<keyword evidence="21" id="KW-1185">Reference proteome</keyword>
<dbReference type="InterPro" id="IPR023404">
    <property type="entry name" value="rSAM_horseshoe"/>
</dbReference>
<dbReference type="PROSITE" id="PS01278">
    <property type="entry name" value="MTTASE_RADICAL"/>
    <property type="match status" value="1"/>
</dbReference>
<dbReference type="SFLD" id="SFLDG01082">
    <property type="entry name" value="B12-binding_domain_containing"/>
    <property type="match status" value="1"/>
</dbReference>
<feature type="region of interest" description="Disordered" evidence="15">
    <location>
        <begin position="428"/>
        <end position="469"/>
    </location>
</feature>
<dbReference type="PROSITE" id="PS51918">
    <property type="entry name" value="RADICAL_SAM"/>
    <property type="match status" value="1"/>
</dbReference>
<dbReference type="InterPro" id="IPR058240">
    <property type="entry name" value="rSAM_sf"/>
</dbReference>
<evidence type="ECO:0000256" key="12">
    <source>
        <dbReference type="ARBA" id="ARBA00023014"/>
    </source>
</evidence>
<keyword evidence="9" id="KW-0819">tRNA processing</keyword>
<accession>A0A8T0PWF2</accession>
<evidence type="ECO:0000256" key="16">
    <source>
        <dbReference type="SAM" id="Phobius"/>
    </source>
</evidence>
<evidence type="ECO:0000256" key="1">
    <source>
        <dbReference type="ARBA" id="ARBA00001966"/>
    </source>
</evidence>
<evidence type="ECO:0000256" key="10">
    <source>
        <dbReference type="ARBA" id="ARBA00022723"/>
    </source>
</evidence>
<gene>
    <name evidence="20" type="ORF">PVAP13_7NG199900</name>
</gene>
<dbReference type="InterPro" id="IPR005839">
    <property type="entry name" value="Methylthiotransferase"/>
</dbReference>
<keyword evidence="16" id="KW-0812">Transmembrane</keyword>
<evidence type="ECO:0000256" key="9">
    <source>
        <dbReference type="ARBA" id="ARBA00022694"/>
    </source>
</evidence>
<feature type="compositionally biased region" description="Polar residues" evidence="15">
    <location>
        <begin position="430"/>
        <end position="469"/>
    </location>
</feature>
<keyword evidence="11" id="KW-0408">Iron</keyword>
<dbReference type="PANTHER" id="PTHR11918">
    <property type="entry name" value="RADICAL SAM PROTEINS"/>
    <property type="match status" value="1"/>
</dbReference>
<dbReference type="Pfam" id="PF04055">
    <property type="entry name" value="Radical_SAM"/>
    <property type="match status" value="1"/>
</dbReference>
<feature type="domain" description="Radical SAM core" evidence="19">
    <location>
        <begin position="75"/>
        <end position="307"/>
    </location>
</feature>
<dbReference type="Proteomes" id="UP000823388">
    <property type="component" value="Chromosome 7N"/>
</dbReference>
<dbReference type="NCBIfam" id="TIGR01578">
    <property type="entry name" value="MiaB-like-B"/>
    <property type="match status" value="1"/>
</dbReference>
<dbReference type="GO" id="GO:0051539">
    <property type="term" value="F:4 iron, 4 sulfur cluster binding"/>
    <property type="evidence" value="ECO:0007669"/>
    <property type="project" value="UniProtKB-KW"/>
</dbReference>
<evidence type="ECO:0000256" key="7">
    <source>
        <dbReference type="ARBA" id="ARBA00022679"/>
    </source>
</evidence>
<keyword evidence="8" id="KW-0949">S-adenosyl-L-methionine</keyword>
<evidence type="ECO:0000259" key="19">
    <source>
        <dbReference type="PROSITE" id="PS51918"/>
    </source>
</evidence>
<comment type="function">
    <text evidence="2">Catalyzes the methylthiolation of N6-threonylcarbamoyladenosine (t(6)A), leading to the formation of 2-methylthio-N6-threonylcarbamoyladenosine (ms(2)t(6)A) at position 37 in tRNAs that read codons beginning with adenine.</text>
</comment>
<evidence type="ECO:0000256" key="4">
    <source>
        <dbReference type="ARBA" id="ARBA00013273"/>
    </source>
</evidence>
<evidence type="ECO:0000256" key="8">
    <source>
        <dbReference type="ARBA" id="ARBA00022691"/>
    </source>
</evidence>
<feature type="transmembrane region" description="Helical" evidence="16">
    <location>
        <begin position="485"/>
        <end position="505"/>
    </location>
</feature>
<dbReference type="InterPro" id="IPR013848">
    <property type="entry name" value="Methylthiotransferase_N"/>
</dbReference>
<evidence type="ECO:0000259" key="17">
    <source>
        <dbReference type="PROSITE" id="PS50926"/>
    </source>
</evidence>
<dbReference type="PROSITE" id="PS50926">
    <property type="entry name" value="TRAM"/>
    <property type="match status" value="1"/>
</dbReference>
<dbReference type="Gene3D" id="3.80.30.20">
    <property type="entry name" value="tm_1862 like domain"/>
    <property type="match status" value="1"/>
</dbReference>
<dbReference type="GO" id="GO:0035598">
    <property type="term" value="F:tRNA (N(6)-L-threonylcarbamoyladenosine(37)-C(2))-methylthiotransferase activity"/>
    <property type="evidence" value="ECO:0007669"/>
    <property type="project" value="UniProtKB-EC"/>
</dbReference>
<comment type="similarity">
    <text evidence="3">Belongs to the methylthiotransferase family. CDKAL1 subfamily.</text>
</comment>
<keyword evidence="12" id="KW-0411">Iron-sulfur</keyword>
<comment type="caution">
    <text evidence="20">The sequence shown here is derived from an EMBL/GenBank/DDBJ whole genome shotgun (WGS) entry which is preliminary data.</text>
</comment>
<dbReference type="InterPro" id="IPR020612">
    <property type="entry name" value="Methylthiotransferase_CS"/>
</dbReference>
<dbReference type="FunFam" id="3.80.30.20:FF:000002">
    <property type="entry name" value="threonylcarbamoyladenosine tRNA methylthiotransferase isoform X2"/>
    <property type="match status" value="1"/>
</dbReference>
<evidence type="ECO:0000256" key="14">
    <source>
        <dbReference type="ARBA" id="ARBA00051661"/>
    </source>
</evidence>
<protein>
    <recommendedName>
        <fullName evidence="5">Threonylcarbamoyladenosine tRNA methylthiotransferase</fullName>
        <ecNumber evidence="4">2.8.4.5</ecNumber>
    </recommendedName>
    <alternativeName>
        <fullName evidence="13">tRNA-t(6)A37 methylthiotransferase</fullName>
    </alternativeName>
</protein>
<reference evidence="20" key="1">
    <citation type="submission" date="2020-05" db="EMBL/GenBank/DDBJ databases">
        <title>WGS assembly of Panicum virgatum.</title>
        <authorList>
            <person name="Lovell J.T."/>
            <person name="Jenkins J."/>
            <person name="Shu S."/>
            <person name="Juenger T.E."/>
            <person name="Schmutz J."/>
        </authorList>
    </citation>
    <scope>NUCLEOTIDE SEQUENCE</scope>
    <source>
        <strain evidence="20">AP13</strain>
    </source>
</reference>
<dbReference type="InterPro" id="IPR006466">
    <property type="entry name" value="MiaB-like_arc_euk"/>
</dbReference>
<dbReference type="GO" id="GO:0005783">
    <property type="term" value="C:endoplasmic reticulum"/>
    <property type="evidence" value="ECO:0007669"/>
    <property type="project" value="TreeGrafter"/>
</dbReference>
<dbReference type="SFLD" id="SFLDS00029">
    <property type="entry name" value="Radical_SAM"/>
    <property type="match status" value="1"/>
</dbReference>
<evidence type="ECO:0000313" key="21">
    <source>
        <dbReference type="Proteomes" id="UP000823388"/>
    </source>
</evidence>
<sequence>MTTLISKCKNANKPLVVAGCVPQGSQGLKELEGISIIGVQQIDRVVEVVEETLKGHEVRLLSRKTLPSLDLPKVRKNKFIEILPINVGCLGACTYCKTKHARGHLGSYTIDSLVDRVKTVVSEGVREIWLSSEDTGAYGRDIGTNLPNLLNAIVAELPVDRSTMLRIGMTNPPFILEHLKEIAAVLRHPSVYSFLHVPVQSGSDAVLTAMNREYTVGEFRKVVDTLCELVPGMQIATDIICGFPGETDEDFAETVNLVKEYQFPQVHISQFYPRPGTPAARMKKVPSNDVKKRSRELTSVFESFSPYQGMEGKVERIWITEIATDGVHLVGHTKGYIQVLVIATDSMLGTSASVKITSVGRWSVFGEVIDGSVVVGEAPKQTSSEPQKQHIQNQVEEAGCCATDSCGACACSDVAQHCRPERCEDIPDAPQTSGGVNHQEAVQQSTLVRRNVEGSTKASKSNAARSVGKEQQVNVVTRRGVNVDTILWCGLAVSFAATVALLVLLTGKI</sequence>
<dbReference type="PROSITE" id="PS51449">
    <property type="entry name" value="MTTASE_N"/>
    <property type="match status" value="1"/>
</dbReference>
<evidence type="ECO:0000256" key="6">
    <source>
        <dbReference type="ARBA" id="ARBA00022485"/>
    </source>
</evidence>
<feature type="domain" description="MTTase N-terminal" evidence="18">
    <location>
        <begin position="1"/>
        <end position="54"/>
    </location>
</feature>
<keyword evidence="16" id="KW-0472">Membrane</keyword>
<dbReference type="EC" id="2.8.4.5" evidence="4"/>
<keyword evidence="10" id="KW-0479">Metal-binding</keyword>
<dbReference type="InterPro" id="IPR007197">
    <property type="entry name" value="rSAM"/>
</dbReference>
<dbReference type="NCBIfam" id="TIGR00089">
    <property type="entry name" value="MiaB/RimO family radical SAM methylthiotransferase"/>
    <property type="match status" value="1"/>
</dbReference>
<evidence type="ECO:0000256" key="15">
    <source>
        <dbReference type="SAM" id="MobiDB-lite"/>
    </source>
</evidence>
<keyword evidence="16" id="KW-1133">Transmembrane helix</keyword>